<evidence type="ECO:0000313" key="2">
    <source>
        <dbReference type="EMBL" id="DBA26958.1"/>
    </source>
</evidence>
<dbReference type="EMBL" id="DYDO01000004">
    <property type="protein sequence ID" value="DBA26958.1"/>
    <property type="molecule type" value="Genomic_DNA"/>
</dbReference>
<dbReference type="AlphaFoldDB" id="A0AAV3ANZ5"/>
<comment type="caution">
    <text evidence="2">The sequence shown here is derived from an EMBL/GenBank/DDBJ whole genome shotgun (WGS) entry which is preliminary data.</text>
</comment>
<keyword evidence="3" id="KW-1185">Reference proteome</keyword>
<reference evidence="2" key="1">
    <citation type="thesis" date="2020" institute="ProQuest LLC" country="789 East Eisenhower Parkway, Ann Arbor, MI, USA">
        <title>Comparative Genomics and Chromosome Evolution.</title>
        <authorList>
            <person name="Mudd A.B."/>
        </authorList>
    </citation>
    <scope>NUCLEOTIDE SEQUENCE</scope>
    <source>
        <strain evidence="2">1538</strain>
        <tissue evidence="2">Blood</tissue>
    </source>
</reference>
<proteinExistence type="predicted"/>
<protein>
    <submittedName>
        <fullName evidence="2">Uncharacterized protein</fullName>
    </submittedName>
</protein>
<evidence type="ECO:0000313" key="3">
    <source>
        <dbReference type="Proteomes" id="UP001181693"/>
    </source>
</evidence>
<name>A0AAV3ANZ5_PYXAD</name>
<gene>
    <name evidence="2" type="ORF">GDO54_011145</name>
</gene>
<evidence type="ECO:0000256" key="1">
    <source>
        <dbReference type="SAM" id="MobiDB-lite"/>
    </source>
</evidence>
<organism evidence="2 3">
    <name type="scientific">Pyxicephalus adspersus</name>
    <name type="common">African bullfrog</name>
    <dbReference type="NCBI Taxonomy" id="30357"/>
    <lineage>
        <taxon>Eukaryota</taxon>
        <taxon>Metazoa</taxon>
        <taxon>Chordata</taxon>
        <taxon>Craniata</taxon>
        <taxon>Vertebrata</taxon>
        <taxon>Euteleostomi</taxon>
        <taxon>Amphibia</taxon>
        <taxon>Batrachia</taxon>
        <taxon>Anura</taxon>
        <taxon>Neobatrachia</taxon>
        <taxon>Ranoidea</taxon>
        <taxon>Pyxicephalidae</taxon>
        <taxon>Pyxicephalinae</taxon>
        <taxon>Pyxicephalus</taxon>
    </lineage>
</organism>
<accession>A0AAV3ANZ5</accession>
<feature type="region of interest" description="Disordered" evidence="1">
    <location>
        <begin position="1"/>
        <end position="34"/>
    </location>
</feature>
<sequence>MLQGKRSPLSEFHDSPDPPQEISGTVENLDPANRRIPPPVEILTCYSEVWKISWQHTEKVSFLECSQDASSQRPPKHRTFL</sequence>
<dbReference type="Proteomes" id="UP001181693">
    <property type="component" value="Unassembled WGS sequence"/>
</dbReference>